<comment type="pathway">
    <text evidence="2">Cofactor biosynthesis; molybdopterin biosynthesis.</text>
</comment>
<dbReference type="InterPro" id="IPR036425">
    <property type="entry name" value="MoaB/Mog-like_dom_sf"/>
</dbReference>
<dbReference type="PANTHER" id="PTHR43232:SF2">
    <property type="entry name" value="MOLYBDENUM COFACTOR BIOSYNTHESIS PROTEIN B"/>
    <property type="match status" value="1"/>
</dbReference>
<proteinExistence type="inferred from homology"/>
<evidence type="ECO:0000256" key="1">
    <source>
        <dbReference type="ARBA" id="ARBA00015262"/>
    </source>
</evidence>
<evidence type="ECO:0000313" key="5">
    <source>
        <dbReference type="Proteomes" id="UP000189369"/>
    </source>
</evidence>
<keyword evidence="2" id="KW-0501">Molybdenum cofactor biosynthesis</keyword>
<dbReference type="KEGG" id="phn:PAEH1_11045"/>
<dbReference type="EMBL" id="CP019697">
    <property type="protein sequence ID" value="AQS51946.1"/>
    <property type="molecule type" value="Genomic_DNA"/>
</dbReference>
<dbReference type="OrthoDB" id="9784492at2"/>
<dbReference type="Proteomes" id="UP000189369">
    <property type="component" value="Chromosome"/>
</dbReference>
<dbReference type="AlphaFoldDB" id="A0A1U9K1P2"/>
<dbReference type="CDD" id="cd00886">
    <property type="entry name" value="MogA_MoaB"/>
    <property type="match status" value="1"/>
</dbReference>
<dbReference type="SUPFAM" id="SSF53218">
    <property type="entry name" value="Molybdenum cofactor biosynthesis proteins"/>
    <property type="match status" value="1"/>
</dbReference>
<dbReference type="NCBIfam" id="TIGR02667">
    <property type="entry name" value="moaB_proteo"/>
    <property type="match status" value="1"/>
</dbReference>
<feature type="domain" description="MoaB/Mog" evidence="3">
    <location>
        <begin position="17"/>
        <end position="161"/>
    </location>
</feature>
<dbReference type="InterPro" id="IPR001453">
    <property type="entry name" value="MoaB/Mog_dom"/>
</dbReference>
<sequence length="175" mass="19089">MHLKQPSGNPMIKLNCAVLTISNSRTAANDTSGDYLVDQLQRAGHQCLERAISPANRYELRKIVSAWIANPQLHVIITNGGTGFGPEKNTVAALQPLFDHTITGFGEHFRQLSFEDIGSSAMQSDAIAGLANQTVIFCLPGSTNACRLAWTRLIREQLNSQHKPCNFADHCASKS</sequence>
<evidence type="ECO:0000313" key="4">
    <source>
        <dbReference type="EMBL" id="AQS51946.1"/>
    </source>
</evidence>
<reference evidence="4 5" key="1">
    <citation type="submission" date="2017-01" db="EMBL/GenBank/DDBJ databases">
        <title>Complete Genome Sequence of Paenalcaligenes hominis, Isolated from a paraplegic Patient with neurogenic bladder.</title>
        <authorList>
            <person name="Mukhopadhyay R."/>
            <person name="Joaquin J."/>
            <person name="Hogue R."/>
            <person name="Kilaru A."/>
            <person name="Jospin G."/>
            <person name="Mars K."/>
            <person name="Eisen J.A."/>
            <person name="Chaturvedi V."/>
        </authorList>
    </citation>
    <scope>NUCLEOTIDE SEQUENCE [LARGE SCALE GENOMIC DNA]</scope>
    <source>
        <strain evidence="4 5">15S00501</strain>
    </source>
</reference>
<dbReference type="SMART" id="SM00852">
    <property type="entry name" value="MoCF_biosynth"/>
    <property type="match status" value="1"/>
</dbReference>
<dbReference type="PIRSF" id="PIRSF006443">
    <property type="entry name" value="MoaB"/>
    <property type="match status" value="1"/>
</dbReference>
<evidence type="ECO:0000259" key="3">
    <source>
        <dbReference type="SMART" id="SM00852"/>
    </source>
</evidence>
<dbReference type="Gene3D" id="3.40.980.10">
    <property type="entry name" value="MoaB/Mog-like domain"/>
    <property type="match status" value="1"/>
</dbReference>
<dbReference type="STRING" id="643674.PAEH1_11045"/>
<evidence type="ECO:0000256" key="2">
    <source>
        <dbReference type="PIRNR" id="PIRNR006443"/>
    </source>
</evidence>
<gene>
    <name evidence="4" type="ORF">PAEH1_11045</name>
</gene>
<dbReference type="InterPro" id="IPR012245">
    <property type="entry name" value="MoaB"/>
</dbReference>
<comment type="function">
    <text evidence="2">May be involved in the biosynthesis of molybdopterin.</text>
</comment>
<dbReference type="GO" id="GO:0006777">
    <property type="term" value="P:Mo-molybdopterin cofactor biosynthetic process"/>
    <property type="evidence" value="ECO:0007669"/>
    <property type="project" value="UniProtKB-UniRule"/>
</dbReference>
<dbReference type="PANTHER" id="PTHR43232">
    <property type="entry name" value="MOLYBDENUM COFACTOR BIOSYNTHESIS PROTEIN B"/>
    <property type="match status" value="1"/>
</dbReference>
<dbReference type="InterPro" id="IPR013484">
    <property type="entry name" value="MoaB_proteobac"/>
</dbReference>
<name>A0A1U9K1P2_9BURK</name>
<dbReference type="GO" id="GO:0005829">
    <property type="term" value="C:cytosol"/>
    <property type="evidence" value="ECO:0007669"/>
    <property type="project" value="TreeGrafter"/>
</dbReference>
<accession>A0A1U9K1P2</accession>
<dbReference type="Pfam" id="PF00994">
    <property type="entry name" value="MoCF_biosynth"/>
    <property type="match status" value="1"/>
</dbReference>
<organism evidence="4 5">
    <name type="scientific">Paenalcaligenes hominis</name>
    <dbReference type="NCBI Taxonomy" id="643674"/>
    <lineage>
        <taxon>Bacteria</taxon>
        <taxon>Pseudomonadati</taxon>
        <taxon>Pseudomonadota</taxon>
        <taxon>Betaproteobacteria</taxon>
        <taxon>Burkholderiales</taxon>
        <taxon>Alcaligenaceae</taxon>
        <taxon>Paenalcaligenes</taxon>
    </lineage>
</organism>
<comment type="similarity">
    <text evidence="2">Belongs to the MoaB/Mog family.</text>
</comment>
<protein>
    <recommendedName>
        <fullName evidence="1 2">Molybdenum cofactor biosynthesis protein B</fullName>
    </recommendedName>
</protein>
<dbReference type="UniPathway" id="UPA00344"/>
<dbReference type="NCBIfam" id="TIGR00177">
    <property type="entry name" value="molyb_syn"/>
    <property type="match status" value="1"/>
</dbReference>